<dbReference type="AlphaFoldDB" id="A0A1G2BVP6"/>
<dbReference type="PANTHER" id="PTHR15893:SF0">
    <property type="entry name" value="LARGE RIBOSOMAL SUBUNIT PROTEIN BL27M"/>
    <property type="match status" value="1"/>
</dbReference>
<dbReference type="FunFam" id="2.40.50.100:FF:000020">
    <property type="entry name" value="50S ribosomal protein L27"/>
    <property type="match status" value="1"/>
</dbReference>
<dbReference type="NCBIfam" id="TIGR00062">
    <property type="entry name" value="L27"/>
    <property type="match status" value="1"/>
</dbReference>
<dbReference type="SUPFAM" id="SSF110324">
    <property type="entry name" value="Ribosomal L27 protein-like"/>
    <property type="match status" value="1"/>
</dbReference>
<dbReference type="Pfam" id="PF01016">
    <property type="entry name" value="Ribosomal_L27"/>
    <property type="match status" value="1"/>
</dbReference>
<evidence type="ECO:0000313" key="7">
    <source>
        <dbReference type="Proteomes" id="UP000178109"/>
    </source>
</evidence>
<comment type="caution">
    <text evidence="6">The sequence shown here is derived from an EMBL/GenBank/DDBJ whole genome shotgun (WGS) entry which is preliminary data.</text>
</comment>
<dbReference type="InterPro" id="IPR018261">
    <property type="entry name" value="Ribosomal_bL27_CS"/>
</dbReference>
<sequence length="92" mass="10185">MAHKKAGGSTTNLRDSQGQRLGVKLYGGEFAKAGMIIVRQRGSRYFPGLNVKKGKDDTLFAIKTGLVQFKKKMRRAYDGALKKRVEVNVVAK</sequence>
<evidence type="ECO:0000256" key="2">
    <source>
        <dbReference type="ARBA" id="ARBA00022980"/>
    </source>
</evidence>
<reference evidence="6 7" key="1">
    <citation type="journal article" date="2016" name="Nat. Commun.">
        <title>Thousands of microbial genomes shed light on interconnected biogeochemical processes in an aquifer system.</title>
        <authorList>
            <person name="Anantharaman K."/>
            <person name="Brown C.T."/>
            <person name="Hug L.A."/>
            <person name="Sharon I."/>
            <person name="Castelle C.J."/>
            <person name="Probst A.J."/>
            <person name="Thomas B.C."/>
            <person name="Singh A."/>
            <person name="Wilkins M.J."/>
            <person name="Karaoz U."/>
            <person name="Brodie E.L."/>
            <person name="Williams K.H."/>
            <person name="Hubbard S.S."/>
            <person name="Banfield J.F."/>
        </authorList>
    </citation>
    <scope>NUCLEOTIDE SEQUENCE [LARGE SCALE GENOMIC DNA]</scope>
</reference>
<accession>A0A1G2BVP6</accession>
<dbReference type="EMBL" id="MHKO01000007">
    <property type="protein sequence ID" value="OGY93016.1"/>
    <property type="molecule type" value="Genomic_DNA"/>
</dbReference>
<organism evidence="6 7">
    <name type="scientific">Candidatus Komeilibacteria bacterium RIFCSPLOWO2_02_FULL_48_11</name>
    <dbReference type="NCBI Taxonomy" id="1798553"/>
    <lineage>
        <taxon>Bacteria</taxon>
        <taxon>Candidatus Komeiliibacteriota</taxon>
    </lineage>
</organism>
<dbReference type="Gene3D" id="2.40.50.100">
    <property type="match status" value="1"/>
</dbReference>
<evidence type="ECO:0000313" key="6">
    <source>
        <dbReference type="EMBL" id="OGY93016.1"/>
    </source>
</evidence>
<dbReference type="STRING" id="1798553.A3H70_05605"/>
<comment type="similarity">
    <text evidence="1">Belongs to the bacterial ribosomal protein bL27 family.</text>
</comment>
<name>A0A1G2BVP6_9BACT</name>
<evidence type="ECO:0000256" key="1">
    <source>
        <dbReference type="ARBA" id="ARBA00010797"/>
    </source>
</evidence>
<dbReference type="Proteomes" id="UP000178109">
    <property type="component" value="Unassembled WGS sequence"/>
</dbReference>
<gene>
    <name evidence="6" type="ORF">A3H70_05605</name>
</gene>
<dbReference type="PROSITE" id="PS00831">
    <property type="entry name" value="RIBOSOMAL_L27"/>
    <property type="match status" value="1"/>
</dbReference>
<dbReference type="GO" id="GO:0003735">
    <property type="term" value="F:structural constituent of ribosome"/>
    <property type="evidence" value="ECO:0007669"/>
    <property type="project" value="InterPro"/>
</dbReference>
<keyword evidence="2 6" id="KW-0689">Ribosomal protein</keyword>
<keyword evidence="3" id="KW-0687">Ribonucleoprotein</keyword>
<dbReference type="InterPro" id="IPR001684">
    <property type="entry name" value="Ribosomal_bL27"/>
</dbReference>
<evidence type="ECO:0000256" key="3">
    <source>
        <dbReference type="ARBA" id="ARBA00023274"/>
    </source>
</evidence>
<dbReference type="PANTHER" id="PTHR15893">
    <property type="entry name" value="RIBOSOMAL PROTEIN L27"/>
    <property type="match status" value="1"/>
</dbReference>
<dbReference type="GO" id="GO:0022625">
    <property type="term" value="C:cytosolic large ribosomal subunit"/>
    <property type="evidence" value="ECO:0007669"/>
    <property type="project" value="TreeGrafter"/>
</dbReference>
<dbReference type="GO" id="GO:0006412">
    <property type="term" value="P:translation"/>
    <property type="evidence" value="ECO:0007669"/>
    <property type="project" value="InterPro"/>
</dbReference>
<evidence type="ECO:0000256" key="5">
    <source>
        <dbReference type="ARBA" id="ARBA00035477"/>
    </source>
</evidence>
<proteinExistence type="inferred from homology"/>
<evidence type="ECO:0000256" key="4">
    <source>
        <dbReference type="ARBA" id="ARBA00035175"/>
    </source>
</evidence>
<dbReference type="PRINTS" id="PR00063">
    <property type="entry name" value="RIBOSOMALL27"/>
</dbReference>
<protein>
    <recommendedName>
        <fullName evidence="4">Large ribosomal subunit protein bL27</fullName>
    </recommendedName>
    <alternativeName>
        <fullName evidence="5">50S ribosomal protein L27</fullName>
    </alternativeName>
</protein>